<keyword evidence="1" id="KW-0472">Membrane</keyword>
<dbReference type="RefSeq" id="WP_025409230.1">
    <property type="nucleotide sequence ID" value="NZ_CP007128.1"/>
</dbReference>
<dbReference type="GO" id="GO:0004713">
    <property type="term" value="F:protein tyrosine kinase activity"/>
    <property type="evidence" value="ECO:0007669"/>
    <property type="project" value="TreeGrafter"/>
</dbReference>
<dbReference type="PANTHER" id="PTHR32309:SF13">
    <property type="entry name" value="FERRIC ENTEROBACTIN TRANSPORT PROTEIN FEPE"/>
    <property type="match status" value="1"/>
</dbReference>
<evidence type="ECO:0000256" key="1">
    <source>
        <dbReference type="SAM" id="Phobius"/>
    </source>
</evidence>
<feature type="transmembrane region" description="Helical" evidence="1">
    <location>
        <begin position="412"/>
        <end position="431"/>
    </location>
</feature>
<dbReference type="EMBL" id="CP007128">
    <property type="protein sequence ID" value="AHG87673.1"/>
    <property type="molecule type" value="Genomic_DNA"/>
</dbReference>
<dbReference type="STRING" id="861299.J421_0136"/>
<keyword evidence="3" id="KW-1185">Reference proteome</keyword>
<dbReference type="InterPro" id="IPR050445">
    <property type="entry name" value="Bact_polysacc_biosynth/exp"/>
</dbReference>
<proteinExistence type="predicted"/>
<evidence type="ECO:0000313" key="2">
    <source>
        <dbReference type="EMBL" id="AHG87673.1"/>
    </source>
</evidence>
<reference evidence="2 3" key="1">
    <citation type="journal article" date="2014" name="Genome Announc.">
        <title>Genome Sequence and Methylome of Soil Bacterium Gemmatirosa kalamazoonensis KBS708T, a Member of the Rarely Cultivated Gemmatimonadetes Phylum.</title>
        <authorList>
            <person name="Debruyn J.M."/>
            <person name="Radosevich M."/>
            <person name="Wommack K.E."/>
            <person name="Polson S.W."/>
            <person name="Hauser L.J."/>
            <person name="Fawaz M.N."/>
            <person name="Korlach J."/>
            <person name="Tsai Y.C."/>
        </authorList>
    </citation>
    <scope>NUCLEOTIDE SEQUENCE [LARGE SCALE GENOMIC DNA]</scope>
    <source>
        <strain evidence="2 3">KBS708</strain>
    </source>
</reference>
<organism evidence="2 3">
    <name type="scientific">Gemmatirosa kalamazoonensis</name>
    <dbReference type="NCBI Taxonomy" id="861299"/>
    <lineage>
        <taxon>Bacteria</taxon>
        <taxon>Pseudomonadati</taxon>
        <taxon>Gemmatimonadota</taxon>
        <taxon>Gemmatimonadia</taxon>
        <taxon>Gemmatimonadales</taxon>
        <taxon>Gemmatimonadaceae</taxon>
        <taxon>Gemmatirosa</taxon>
    </lineage>
</organism>
<dbReference type="Proteomes" id="UP000019151">
    <property type="component" value="Chromosome"/>
</dbReference>
<dbReference type="KEGG" id="gba:J421_0136"/>
<protein>
    <submittedName>
        <fullName evidence="2">Lipopolysaccharide biosynthesis protein</fullName>
    </submittedName>
</protein>
<keyword evidence="1" id="KW-1133">Transmembrane helix</keyword>
<gene>
    <name evidence="2" type="ORF">J421_0136</name>
</gene>
<dbReference type="HOGENOM" id="CLU_595493_0_0_0"/>
<dbReference type="AlphaFoldDB" id="W0RE63"/>
<dbReference type="GO" id="GO:0005886">
    <property type="term" value="C:plasma membrane"/>
    <property type="evidence" value="ECO:0007669"/>
    <property type="project" value="TreeGrafter"/>
</dbReference>
<name>W0RE63_9BACT</name>
<accession>W0RE63</accession>
<evidence type="ECO:0000313" key="3">
    <source>
        <dbReference type="Proteomes" id="UP000019151"/>
    </source>
</evidence>
<dbReference type="OrthoDB" id="5486058at2"/>
<feature type="transmembrane region" description="Helical" evidence="1">
    <location>
        <begin position="17"/>
        <end position="37"/>
    </location>
</feature>
<dbReference type="InParanoid" id="W0RE63"/>
<dbReference type="PANTHER" id="PTHR32309">
    <property type="entry name" value="TYROSINE-PROTEIN KINASE"/>
    <property type="match status" value="1"/>
</dbReference>
<keyword evidence="1" id="KW-0812">Transmembrane</keyword>
<dbReference type="eggNOG" id="COG3206">
    <property type="taxonomic scope" value="Bacteria"/>
</dbReference>
<sequence>MRDLTRFVLSAVWRHRVAGLATFVGILGAVVVALVVMPRTYATEARLLAQRNLVLPVLSNPRRNVPTEADTPTRQASEAILSHTNLVAIVKATDLVGQSRRHRQLLSRLKHGLFERFFPDPPEDVQVERLVGMLKQNLWVNVTDGTVSIGVMWPDPNLAYRIVQAAQENFFEERHTSELALISESINILEGHVSDVNEQIRASIDSMARLRQSVAGTTRGPTVNALRAVAPSSEVLSAQSRLETVRRTIADLEQFRSRRLAEMQATLADQRNTYGAAHPVIANTEQAIRALSADSPQLQQLRREELDLRNTLARLGADPTGTVAPANTDPFVAAAALRGLERIQQDSVLNERMQYARSRLRIAVSSYEDLLSRLDAARIELQTARAAFKYKYGVISPVQVPLTPIKPRPAKFLAAGFVLASMLGLFVAVALDVTGGRVLHHWQIQRSLGLEVFGEAPPV</sequence>